<comment type="cofactor">
    <cofactor evidence="1">
        <name>[3Fe-4S] cluster</name>
        <dbReference type="ChEBI" id="CHEBI:21137"/>
    </cofactor>
</comment>
<keyword evidence="5" id="KW-0408">Iron</keyword>
<dbReference type="EMBL" id="PYGA01000026">
    <property type="protein sequence ID" value="PSK89424.1"/>
    <property type="molecule type" value="Genomic_DNA"/>
</dbReference>
<organism evidence="8 9">
    <name type="scientific">Murinocardiopsis flavida</name>
    <dbReference type="NCBI Taxonomy" id="645275"/>
    <lineage>
        <taxon>Bacteria</taxon>
        <taxon>Bacillati</taxon>
        <taxon>Actinomycetota</taxon>
        <taxon>Actinomycetes</taxon>
        <taxon>Streptosporangiales</taxon>
        <taxon>Nocardiopsidaceae</taxon>
        <taxon>Murinocardiopsis</taxon>
    </lineage>
</organism>
<keyword evidence="4" id="KW-0249">Electron transport</keyword>
<protein>
    <submittedName>
        <fullName evidence="8">Ferredoxin</fullName>
    </submittedName>
</protein>
<dbReference type="SUPFAM" id="SSF54862">
    <property type="entry name" value="4Fe-4S ferredoxins"/>
    <property type="match status" value="1"/>
</dbReference>
<name>A0A2P8CWR6_9ACTN</name>
<dbReference type="PANTHER" id="PTHR36923:SF3">
    <property type="entry name" value="FERREDOXIN"/>
    <property type="match status" value="1"/>
</dbReference>
<evidence type="ECO:0000256" key="7">
    <source>
        <dbReference type="ARBA" id="ARBA00023291"/>
    </source>
</evidence>
<dbReference type="InterPro" id="IPR051269">
    <property type="entry name" value="Fe-S_cluster_ET"/>
</dbReference>
<sequence>MRIEFDAALCDAHGQCVIVAPELFDLGDDDDAATLLDPQPGERLRGQAQAAADACPAAAIALAAADKLPR</sequence>
<keyword evidence="9" id="KW-1185">Reference proteome</keyword>
<dbReference type="GO" id="GO:0051538">
    <property type="term" value="F:3 iron, 4 sulfur cluster binding"/>
    <property type="evidence" value="ECO:0007669"/>
    <property type="project" value="UniProtKB-KW"/>
</dbReference>
<evidence type="ECO:0000256" key="1">
    <source>
        <dbReference type="ARBA" id="ARBA00001927"/>
    </source>
</evidence>
<dbReference type="Proteomes" id="UP000240542">
    <property type="component" value="Unassembled WGS sequence"/>
</dbReference>
<keyword evidence="3" id="KW-0479">Metal-binding</keyword>
<dbReference type="GO" id="GO:0046872">
    <property type="term" value="F:metal ion binding"/>
    <property type="evidence" value="ECO:0007669"/>
    <property type="project" value="UniProtKB-KW"/>
</dbReference>
<proteinExistence type="predicted"/>
<dbReference type="RefSeq" id="WP_106586198.1">
    <property type="nucleotide sequence ID" value="NZ_PYGA01000026.1"/>
</dbReference>
<evidence type="ECO:0000256" key="6">
    <source>
        <dbReference type="ARBA" id="ARBA00023014"/>
    </source>
</evidence>
<keyword evidence="6" id="KW-0411">Iron-sulfur</keyword>
<evidence type="ECO:0000313" key="9">
    <source>
        <dbReference type="Proteomes" id="UP000240542"/>
    </source>
</evidence>
<dbReference type="AlphaFoldDB" id="A0A2P8CWR6"/>
<evidence type="ECO:0000256" key="2">
    <source>
        <dbReference type="ARBA" id="ARBA00022448"/>
    </source>
</evidence>
<evidence type="ECO:0000256" key="5">
    <source>
        <dbReference type="ARBA" id="ARBA00023004"/>
    </source>
</evidence>
<comment type="caution">
    <text evidence="8">The sequence shown here is derived from an EMBL/GenBank/DDBJ whole genome shotgun (WGS) entry which is preliminary data.</text>
</comment>
<accession>A0A2P8CWR6</accession>
<keyword evidence="2" id="KW-0813">Transport</keyword>
<dbReference type="Pfam" id="PF13370">
    <property type="entry name" value="Fer4_13"/>
    <property type="match status" value="1"/>
</dbReference>
<dbReference type="PANTHER" id="PTHR36923">
    <property type="entry name" value="FERREDOXIN"/>
    <property type="match status" value="1"/>
</dbReference>
<keyword evidence="7" id="KW-0003">3Fe-4S</keyword>
<dbReference type="Gene3D" id="3.30.70.20">
    <property type="match status" value="1"/>
</dbReference>
<evidence type="ECO:0000256" key="3">
    <source>
        <dbReference type="ARBA" id="ARBA00022723"/>
    </source>
</evidence>
<reference evidence="8 9" key="1">
    <citation type="submission" date="2018-03" db="EMBL/GenBank/DDBJ databases">
        <title>Genomic Encyclopedia of Archaeal and Bacterial Type Strains, Phase II (KMG-II): from individual species to whole genera.</title>
        <authorList>
            <person name="Goeker M."/>
        </authorList>
    </citation>
    <scope>NUCLEOTIDE SEQUENCE [LARGE SCALE GENOMIC DNA]</scope>
    <source>
        <strain evidence="8 9">DSM 45312</strain>
    </source>
</reference>
<evidence type="ECO:0000256" key="4">
    <source>
        <dbReference type="ARBA" id="ARBA00022982"/>
    </source>
</evidence>
<gene>
    <name evidence="8" type="ORF">CLV63_12660</name>
</gene>
<evidence type="ECO:0000313" key="8">
    <source>
        <dbReference type="EMBL" id="PSK89424.1"/>
    </source>
</evidence>